<dbReference type="Gene3D" id="1.50.10.100">
    <property type="entry name" value="Chondroitin AC/alginate lyase"/>
    <property type="match status" value="1"/>
</dbReference>
<dbReference type="KEGG" id="ppse:BN5_1690"/>
<dbReference type="HOGENOM" id="CLU_385362_0_0_6"/>
<evidence type="ECO:0000313" key="7">
    <source>
        <dbReference type="EMBL" id="CDM40276.1"/>
    </source>
</evidence>
<dbReference type="Gene3D" id="2.70.98.70">
    <property type="match status" value="1"/>
</dbReference>
<evidence type="ECO:0000259" key="5">
    <source>
        <dbReference type="Pfam" id="PF07940"/>
    </source>
</evidence>
<proteinExistence type="predicted"/>
<accession>W6R1N5</accession>
<feature type="domain" description="Heparinase II/III-like C-terminal" evidence="5">
    <location>
        <begin position="482"/>
        <end position="709"/>
    </location>
</feature>
<name>W6R1N5_ECTO5</name>
<dbReference type="OrthoDB" id="7030325at2"/>
<evidence type="ECO:0000259" key="6">
    <source>
        <dbReference type="Pfam" id="PF16889"/>
    </source>
</evidence>
<organism evidence="7 8">
    <name type="scientific">Ectopseudomonas oleovorans (strain CECT 5344)</name>
    <name type="common">Pseudomonas pseudoalcaligenes</name>
    <dbReference type="NCBI Taxonomy" id="1182590"/>
    <lineage>
        <taxon>Bacteria</taxon>
        <taxon>Pseudomonadati</taxon>
        <taxon>Pseudomonadota</taxon>
        <taxon>Gammaproteobacteria</taxon>
        <taxon>Pseudomonadales</taxon>
        <taxon>Pseudomonadaceae</taxon>
        <taxon>Ectopseudomonas</taxon>
    </lineage>
</organism>
<evidence type="ECO:0000313" key="8">
    <source>
        <dbReference type="Proteomes" id="UP000032841"/>
    </source>
</evidence>
<evidence type="ECO:0000256" key="1">
    <source>
        <dbReference type="ARBA" id="ARBA00004418"/>
    </source>
</evidence>
<reference evidence="7 8" key="1">
    <citation type="submission" date="2013-11" db="EMBL/GenBank/DDBJ databases">
        <title>Complete genome sequence of the cyanide-degrading bacterium Pseudomonas pseudoalcaligenes CECT 5344.</title>
        <authorList>
            <person name="Wibberg D."/>
            <person name="Puehler A."/>
            <person name="Schlueter A."/>
        </authorList>
    </citation>
    <scope>NUCLEOTIDE SEQUENCE [LARGE SCALE GENOMIC DNA]</scope>
    <source>
        <strain evidence="8">CECT 5344</strain>
    </source>
</reference>
<dbReference type="eggNOG" id="COG0627">
    <property type="taxonomic scope" value="Bacteria"/>
</dbReference>
<dbReference type="PANTHER" id="PTHR39210">
    <property type="entry name" value="HEPARIN-SULFATE LYASE"/>
    <property type="match status" value="1"/>
</dbReference>
<dbReference type="Pfam" id="PF16889">
    <property type="entry name" value="Hepar_II_III_N"/>
    <property type="match status" value="1"/>
</dbReference>
<feature type="domain" description="Heparin-sulfate lyase N-terminal" evidence="6">
    <location>
        <begin position="269"/>
        <end position="429"/>
    </location>
</feature>
<dbReference type="InterPro" id="IPR012480">
    <property type="entry name" value="Hepar_II_III_C"/>
</dbReference>
<dbReference type="Proteomes" id="UP000032841">
    <property type="component" value="Chromosome"/>
</dbReference>
<evidence type="ECO:0000256" key="3">
    <source>
        <dbReference type="ARBA" id="ARBA00022764"/>
    </source>
</evidence>
<dbReference type="PANTHER" id="PTHR39210:SF1">
    <property type="entry name" value="HEPARIN-SULFATE LYASE"/>
    <property type="match status" value="1"/>
</dbReference>
<dbReference type="InterPro" id="IPR008929">
    <property type="entry name" value="Chondroitin_lyas"/>
</dbReference>
<keyword evidence="4" id="KW-0456">Lyase</keyword>
<keyword evidence="2" id="KW-0732">Signal</keyword>
<dbReference type="Pfam" id="PF07940">
    <property type="entry name" value="Hepar_II_III_C"/>
    <property type="match status" value="1"/>
</dbReference>
<evidence type="ECO:0000256" key="2">
    <source>
        <dbReference type="ARBA" id="ARBA00022729"/>
    </source>
</evidence>
<protein>
    <submittedName>
        <fullName evidence="7">Uncharacterized protein</fullName>
    </submittedName>
</protein>
<dbReference type="InterPro" id="IPR031680">
    <property type="entry name" value="Hepar_II_III_N"/>
</dbReference>
<dbReference type="GO" id="GO:0016829">
    <property type="term" value="F:lyase activity"/>
    <property type="evidence" value="ECO:0007669"/>
    <property type="project" value="UniProtKB-KW"/>
</dbReference>
<dbReference type="RefSeq" id="WP_003459869.1">
    <property type="nucleotide sequence ID" value="NZ_HG916826.1"/>
</dbReference>
<dbReference type="AlphaFoldDB" id="W6R1N5"/>
<keyword evidence="3" id="KW-0574">Periplasm</keyword>
<gene>
    <name evidence="7" type="ORF">BN5_1690</name>
</gene>
<evidence type="ECO:0000256" key="4">
    <source>
        <dbReference type="ARBA" id="ARBA00023239"/>
    </source>
</evidence>
<dbReference type="GO" id="GO:0042597">
    <property type="term" value="C:periplasmic space"/>
    <property type="evidence" value="ECO:0007669"/>
    <property type="project" value="UniProtKB-SubCell"/>
</dbReference>
<comment type="subcellular location">
    <subcellularLocation>
        <location evidence="1">Periplasm</location>
    </subcellularLocation>
</comment>
<dbReference type="EMBL" id="HG916826">
    <property type="protein sequence ID" value="CDM40276.1"/>
    <property type="molecule type" value="Genomic_DNA"/>
</dbReference>
<sequence length="717" mass="81439">MSFMALPAQLQDRQVFWFSEILSGEKFSLDQVLGTDSSLSNESGELIFHYKAAEIFSSYQIILASQEPRTANGVGVYVELGGWEEVSYIAVGFRADGKYHHVKAVNPLQNKPFSFCVGFNDLAWGWSNSWESPASRKLDEVRFYIKGKPGSNAYCKLFKAWIWQESEMPDFIWHSHGQVNKPVLIALNAYQQDYYADFAKQAQAYLSTGICPLAGDTQLQWPVNKQLPPELGSTGTWQYSWHALHPGTFLMLNAQQAHCMPSLMAARDFVVQWLANSFDRPDINKKYAWYDHGVAERVLALLMLYCLGQKHQFDVRFMNRLAYAIYRHSQLLASEVFYACHQPVRYHNHAWFQDLAVMAVAAAFPHWNCSKLWGQLALERIQDQFDKLIYEEHGYAVFTENSFGYHLGIERLVSSIENFSTLLGMPNNIALIRQKLAAFSQLLLFPAGAHGPSFGDTFRQANPASREERVIPEQWQTVRCYLPQTGYFIAKGGEPEHLPWLLTLLATNLNVTHKHEDDLSLTFWLDGVEWLVDPSFYSHEYEDDLTQFLRSARAHNMLSIPGVPYDYQPAVGRVELKEIQAGEGRSIIQGVNHSYAHYVIRRRLELTEDQFGQPRIDVVDCFDALNTAEKQLEGSLGFHFGDGVTVQSCAAENGHVFRLSHPASDSGLVLSIQADKDITPEVRDAWSGLGFLEQVTTKQLVLSLPANTQCIWSLYVE</sequence>